<evidence type="ECO:0000313" key="4">
    <source>
        <dbReference type="EMBL" id="KAK9833676.1"/>
    </source>
</evidence>
<feature type="region of interest" description="Disordered" evidence="2">
    <location>
        <begin position="564"/>
        <end position="656"/>
    </location>
</feature>
<feature type="compositionally biased region" description="Polar residues" evidence="2">
    <location>
        <begin position="571"/>
        <end position="604"/>
    </location>
</feature>
<comment type="caution">
    <text evidence="4">The sequence shown here is derived from an EMBL/GenBank/DDBJ whole genome shotgun (WGS) entry which is preliminary data.</text>
</comment>
<feature type="compositionally biased region" description="Polar residues" evidence="2">
    <location>
        <begin position="1"/>
        <end position="26"/>
    </location>
</feature>
<dbReference type="Proteomes" id="UP001438707">
    <property type="component" value="Unassembled WGS sequence"/>
</dbReference>
<gene>
    <name evidence="4" type="ORF">WJX74_002420</name>
</gene>
<dbReference type="InterPro" id="IPR004147">
    <property type="entry name" value="ABC1_dom"/>
</dbReference>
<dbReference type="GO" id="GO:0009507">
    <property type="term" value="C:chloroplast"/>
    <property type="evidence" value="ECO:0007669"/>
    <property type="project" value="TreeGrafter"/>
</dbReference>
<name>A0AAW1RJM7_9CHLO</name>
<comment type="similarity">
    <text evidence="1">Belongs to the protein kinase superfamily. ADCK protein kinase family.</text>
</comment>
<keyword evidence="5" id="KW-1185">Reference proteome</keyword>
<feature type="region of interest" description="Disordered" evidence="2">
    <location>
        <begin position="1"/>
        <end position="29"/>
    </location>
</feature>
<protein>
    <recommendedName>
        <fullName evidence="3">ABC1 atypical kinase-like domain-containing protein</fullName>
    </recommendedName>
</protein>
<dbReference type="SUPFAM" id="SSF56112">
    <property type="entry name" value="Protein kinase-like (PK-like)"/>
    <property type="match status" value="1"/>
</dbReference>
<evidence type="ECO:0000256" key="1">
    <source>
        <dbReference type="ARBA" id="ARBA00009670"/>
    </source>
</evidence>
<feature type="domain" description="ABC1 atypical kinase-like" evidence="3">
    <location>
        <begin position="216"/>
        <end position="378"/>
    </location>
</feature>
<dbReference type="InterPro" id="IPR050154">
    <property type="entry name" value="UbiB_kinase"/>
</dbReference>
<dbReference type="CDD" id="cd05121">
    <property type="entry name" value="ABC1_ADCK3-like"/>
    <property type="match status" value="1"/>
</dbReference>
<evidence type="ECO:0000259" key="3">
    <source>
        <dbReference type="Pfam" id="PF03109"/>
    </source>
</evidence>
<evidence type="ECO:0000256" key="2">
    <source>
        <dbReference type="SAM" id="MobiDB-lite"/>
    </source>
</evidence>
<dbReference type="AlphaFoldDB" id="A0AAW1RJM7"/>
<dbReference type="Pfam" id="PF03109">
    <property type="entry name" value="ABC1"/>
    <property type="match status" value="1"/>
</dbReference>
<dbReference type="InterPro" id="IPR011009">
    <property type="entry name" value="Kinase-like_dom_sf"/>
</dbReference>
<feature type="compositionally biased region" description="Low complexity" evidence="2">
    <location>
        <begin position="637"/>
        <end position="646"/>
    </location>
</feature>
<organism evidence="4 5">
    <name type="scientific">Apatococcus lobatus</name>
    <dbReference type="NCBI Taxonomy" id="904363"/>
    <lineage>
        <taxon>Eukaryota</taxon>
        <taxon>Viridiplantae</taxon>
        <taxon>Chlorophyta</taxon>
        <taxon>core chlorophytes</taxon>
        <taxon>Trebouxiophyceae</taxon>
        <taxon>Chlorellales</taxon>
        <taxon>Chlorellaceae</taxon>
        <taxon>Apatococcus</taxon>
    </lineage>
</organism>
<dbReference type="PANTHER" id="PTHR10566">
    <property type="entry name" value="CHAPERONE-ACTIVITY OF BC1 COMPLEX CABC1 -RELATED"/>
    <property type="match status" value="1"/>
</dbReference>
<evidence type="ECO:0000313" key="5">
    <source>
        <dbReference type="Proteomes" id="UP001438707"/>
    </source>
</evidence>
<reference evidence="4 5" key="1">
    <citation type="journal article" date="2024" name="Nat. Commun.">
        <title>Phylogenomics reveals the evolutionary origins of lichenization in chlorophyte algae.</title>
        <authorList>
            <person name="Puginier C."/>
            <person name="Libourel C."/>
            <person name="Otte J."/>
            <person name="Skaloud P."/>
            <person name="Haon M."/>
            <person name="Grisel S."/>
            <person name="Petersen M."/>
            <person name="Berrin J.G."/>
            <person name="Delaux P.M."/>
            <person name="Dal Grande F."/>
            <person name="Keller J."/>
        </authorList>
    </citation>
    <scope>NUCLEOTIDE SEQUENCE [LARGE SCALE GENOMIC DNA]</scope>
    <source>
        <strain evidence="4 5">SAG 2145</strain>
    </source>
</reference>
<accession>A0AAW1RJM7</accession>
<dbReference type="EMBL" id="JALJOS010000010">
    <property type="protein sequence ID" value="KAK9833676.1"/>
    <property type="molecule type" value="Genomic_DNA"/>
</dbReference>
<sequence>MAAQLTARSSRSLTNLAGPSGQQDTCQPCARERVPISRIKGRRWLQQQQQQHAQMAGTALHASMRMNDLSRQFKDARKSIEEDSQVASLMAGLRGSNIDDSDFADTNVVMRLVEVKNEGDEQLPQVYEPAAIADYWSRRPVSVATRSAQLLSISWNFLSGLGWDLLRGNYHKNEVKRAIDLRNIVTSLGPAYIKLGQALSIRPDLLSPAAMVELQKLCDKVPSFDNKTAMAVIKEELGRPWQEVYAQLTPDPIAAASLGQVYKGKLKTGEDVAVKVQRPYVLETVTIDLFVIRRIFVFLRRFPAIKTDLVALLDEWATRFFEELDYLKEGQNGMEFAESMKKDLPQVVVPSTFFEYTSRRVLTTAWLSGEKLSNLQRTPDGQLAILDFGLMSRIDENIKYGMIEAISHLIHRDYEAIVEDFVTLEFIPPGTDLSPILPVLAKVFDQALQGGGAKSINFQDLAADLAQITFDYPFQIPPYFALIIRAISVLEGIALKANPEFAIVDEAYPYIAQRLLVDNSPRLREALRYMVYGKNKVFDADRLIDLLQAFEVFSEASQQGQGGLDGLALNSGATTGPTAKNSQQLAHTSSSSASPVLVGQQPTNGRAMPPVAQPTNGRVAPGGDRKVTSVRPARLPSSGAASNGAGRSQQPFPFPMPAFAGGLPAQLFGGPSSPIMQLLGLSSQPAPAAPSGMPAAASQDAKAAREALKFMFSPKGVFFREFLMDELVKSIDALSREQLRALLLRSGLQGARIPNLLPGSARQFLPLDPDFTADDQKVIDNVTKIANFLAGGNASMLFSGTDPQVMSEMMPFLPAVATEILPDLSERLISRLSARSIRDLFVPA</sequence>
<proteinExistence type="inferred from homology"/>
<dbReference type="PANTHER" id="PTHR10566:SF117">
    <property type="entry name" value="UNUSUAL PROTEIN KINASE-RELATED"/>
    <property type="match status" value="1"/>
</dbReference>